<organism evidence="1 2">
    <name type="scientific">Mesonia aestuariivivens</name>
    <dbReference type="NCBI Taxonomy" id="2796128"/>
    <lineage>
        <taxon>Bacteria</taxon>
        <taxon>Pseudomonadati</taxon>
        <taxon>Bacteroidota</taxon>
        <taxon>Flavobacteriia</taxon>
        <taxon>Flavobacteriales</taxon>
        <taxon>Flavobacteriaceae</taxon>
        <taxon>Mesonia</taxon>
    </lineage>
</organism>
<reference evidence="1 2" key="1">
    <citation type="submission" date="2021-07" db="EMBL/GenBank/DDBJ databases">
        <title>Mesonia aestuariivivens sp. nov., isolated from a tidal flat.</title>
        <authorList>
            <person name="Kim Y.-O."/>
            <person name="Yoon J.-H."/>
        </authorList>
    </citation>
    <scope>NUCLEOTIDE SEQUENCE [LARGE SCALE GENOMIC DNA]</scope>
    <source>
        <strain evidence="1 2">JHPTF-M18</strain>
    </source>
</reference>
<accession>A0ABS6W3N2</accession>
<sequence length="99" mass="11720">MVGENFEAEFELASIDHVALFTKKGELLKYKKKLRYSKIPNNLKQVINEKIELQQIDEIEQIHIKKKKYYQLAIVQSCTELKKLFNEDGDLINTISFWD</sequence>
<protein>
    <submittedName>
        <fullName evidence="1">Uncharacterized protein</fullName>
    </submittedName>
</protein>
<evidence type="ECO:0000313" key="1">
    <source>
        <dbReference type="EMBL" id="MBW2961709.1"/>
    </source>
</evidence>
<dbReference type="Proteomes" id="UP000719267">
    <property type="component" value="Unassembled WGS sequence"/>
</dbReference>
<name>A0ABS6W3N2_9FLAO</name>
<keyword evidence="2" id="KW-1185">Reference proteome</keyword>
<evidence type="ECO:0000313" key="2">
    <source>
        <dbReference type="Proteomes" id="UP000719267"/>
    </source>
</evidence>
<dbReference type="EMBL" id="JAHWDF010000007">
    <property type="protein sequence ID" value="MBW2961709.1"/>
    <property type="molecule type" value="Genomic_DNA"/>
</dbReference>
<proteinExistence type="predicted"/>
<dbReference type="RefSeq" id="WP_219040000.1">
    <property type="nucleotide sequence ID" value="NZ_JAHWDF010000007.1"/>
</dbReference>
<gene>
    <name evidence="1" type="ORF">KW502_07855</name>
</gene>
<comment type="caution">
    <text evidence="1">The sequence shown here is derived from an EMBL/GenBank/DDBJ whole genome shotgun (WGS) entry which is preliminary data.</text>
</comment>